<protein>
    <recommendedName>
        <fullName evidence="15">Peptidase M16 N-terminal domain-containing protein</fullName>
    </recommendedName>
</protein>
<dbReference type="OrthoDB" id="952271at2759"/>
<dbReference type="OMA" id="HRGINER"/>
<dbReference type="FunFam" id="3.30.830.10:FF:000012">
    <property type="entry name" value="Protease 3"/>
    <property type="match status" value="1"/>
</dbReference>
<evidence type="ECO:0000256" key="8">
    <source>
        <dbReference type="RuleBase" id="RU004447"/>
    </source>
</evidence>
<evidence type="ECO:0000256" key="1">
    <source>
        <dbReference type="ARBA" id="ARBA00001947"/>
    </source>
</evidence>
<dbReference type="InterPro" id="IPR001431">
    <property type="entry name" value="Pept_M16_Zn_BS"/>
</dbReference>
<keyword evidence="6" id="KW-0862">Zinc</keyword>
<dbReference type="Pfam" id="PF05193">
    <property type="entry name" value="Peptidase_M16_C"/>
    <property type="match status" value="1"/>
</dbReference>
<dbReference type="Proteomes" id="UP000011087">
    <property type="component" value="Unassembled WGS sequence"/>
</dbReference>
<evidence type="ECO:0000256" key="2">
    <source>
        <dbReference type="ARBA" id="ARBA00007261"/>
    </source>
</evidence>
<dbReference type="EMBL" id="JH993004">
    <property type="protein sequence ID" value="EKX44432.1"/>
    <property type="molecule type" value="Genomic_DNA"/>
</dbReference>
<dbReference type="InterPro" id="IPR007863">
    <property type="entry name" value="Peptidase_M16_C"/>
</dbReference>
<dbReference type="GO" id="GO:0051603">
    <property type="term" value="P:proteolysis involved in protein catabolic process"/>
    <property type="evidence" value="ECO:0007669"/>
    <property type="project" value="TreeGrafter"/>
</dbReference>
<dbReference type="PROSITE" id="PS00143">
    <property type="entry name" value="INSULINASE"/>
    <property type="match status" value="1"/>
</dbReference>
<dbReference type="MEROPS" id="M16.A09"/>
<dbReference type="RefSeq" id="XP_005831412.1">
    <property type="nucleotide sequence ID" value="XM_005831355.1"/>
</dbReference>
<organism evidence="12">
    <name type="scientific">Guillardia theta (strain CCMP2712)</name>
    <name type="common">Cryptophyte</name>
    <dbReference type="NCBI Taxonomy" id="905079"/>
    <lineage>
        <taxon>Eukaryota</taxon>
        <taxon>Cryptophyceae</taxon>
        <taxon>Pyrenomonadales</taxon>
        <taxon>Geminigeraceae</taxon>
        <taxon>Guillardia</taxon>
    </lineage>
</organism>
<keyword evidence="5" id="KW-0378">Hydrolase</keyword>
<evidence type="ECO:0000256" key="6">
    <source>
        <dbReference type="ARBA" id="ARBA00022833"/>
    </source>
</evidence>
<dbReference type="SUPFAM" id="SSF63411">
    <property type="entry name" value="LuxS/MPP-like metallohydrolase"/>
    <property type="match status" value="2"/>
</dbReference>
<dbReference type="EnsemblProtists" id="EKX44432">
    <property type="protein sequence ID" value="EKX44432"/>
    <property type="gene ID" value="GUITHDRAFT_72179"/>
</dbReference>
<dbReference type="GO" id="GO:0005739">
    <property type="term" value="C:mitochondrion"/>
    <property type="evidence" value="ECO:0007669"/>
    <property type="project" value="TreeGrafter"/>
</dbReference>
<keyword evidence="14" id="KW-1185">Reference proteome</keyword>
<name>L1J7Y1_GUITC</name>
<evidence type="ECO:0000313" key="12">
    <source>
        <dbReference type="EMBL" id="EKX44432.1"/>
    </source>
</evidence>
<dbReference type="STRING" id="905079.L1J7Y1"/>
<evidence type="ECO:0000256" key="4">
    <source>
        <dbReference type="ARBA" id="ARBA00022723"/>
    </source>
</evidence>
<dbReference type="GeneID" id="17301170"/>
<dbReference type="HOGENOM" id="CLU_004639_2_0_1"/>
<evidence type="ECO:0000256" key="7">
    <source>
        <dbReference type="ARBA" id="ARBA00023049"/>
    </source>
</evidence>
<keyword evidence="7" id="KW-0482">Metalloprotease</keyword>
<dbReference type="PaxDb" id="55529-EKX44432"/>
<dbReference type="PANTHER" id="PTHR43690">
    <property type="entry name" value="NARDILYSIN"/>
    <property type="match status" value="1"/>
</dbReference>
<gene>
    <name evidence="12" type="ORF">GUITHDRAFT_72179</name>
</gene>
<accession>L1J7Y1</accession>
<reference evidence="13" key="3">
    <citation type="submission" date="2016-03" db="UniProtKB">
        <authorList>
            <consortium name="EnsemblProtists"/>
        </authorList>
    </citation>
    <scope>IDENTIFICATION</scope>
</reference>
<reference evidence="12 14" key="1">
    <citation type="journal article" date="2012" name="Nature">
        <title>Algal genomes reveal evolutionary mosaicism and the fate of nucleomorphs.</title>
        <authorList>
            <consortium name="DOE Joint Genome Institute"/>
            <person name="Curtis B.A."/>
            <person name="Tanifuji G."/>
            <person name="Burki F."/>
            <person name="Gruber A."/>
            <person name="Irimia M."/>
            <person name="Maruyama S."/>
            <person name="Arias M.C."/>
            <person name="Ball S.G."/>
            <person name="Gile G.H."/>
            <person name="Hirakawa Y."/>
            <person name="Hopkins J.F."/>
            <person name="Kuo A."/>
            <person name="Rensing S.A."/>
            <person name="Schmutz J."/>
            <person name="Symeonidi A."/>
            <person name="Elias M."/>
            <person name="Eveleigh R.J."/>
            <person name="Herman E.K."/>
            <person name="Klute M.J."/>
            <person name="Nakayama T."/>
            <person name="Obornik M."/>
            <person name="Reyes-Prieto A."/>
            <person name="Armbrust E.V."/>
            <person name="Aves S.J."/>
            <person name="Beiko R.G."/>
            <person name="Coutinho P."/>
            <person name="Dacks J.B."/>
            <person name="Durnford D.G."/>
            <person name="Fast N.M."/>
            <person name="Green B.R."/>
            <person name="Grisdale C.J."/>
            <person name="Hempel F."/>
            <person name="Henrissat B."/>
            <person name="Hoppner M.P."/>
            <person name="Ishida K."/>
            <person name="Kim E."/>
            <person name="Koreny L."/>
            <person name="Kroth P.G."/>
            <person name="Liu Y."/>
            <person name="Malik S.B."/>
            <person name="Maier U.G."/>
            <person name="McRose D."/>
            <person name="Mock T."/>
            <person name="Neilson J.A."/>
            <person name="Onodera N.T."/>
            <person name="Poole A.M."/>
            <person name="Pritham E.J."/>
            <person name="Richards T.A."/>
            <person name="Rocap G."/>
            <person name="Roy S.W."/>
            <person name="Sarai C."/>
            <person name="Schaack S."/>
            <person name="Shirato S."/>
            <person name="Slamovits C.H."/>
            <person name="Spencer D.F."/>
            <person name="Suzuki S."/>
            <person name="Worden A.Z."/>
            <person name="Zauner S."/>
            <person name="Barry K."/>
            <person name="Bell C."/>
            <person name="Bharti A.K."/>
            <person name="Crow J.A."/>
            <person name="Grimwood J."/>
            <person name="Kramer R."/>
            <person name="Lindquist E."/>
            <person name="Lucas S."/>
            <person name="Salamov A."/>
            <person name="McFadden G.I."/>
            <person name="Lane C.E."/>
            <person name="Keeling P.J."/>
            <person name="Gray M.W."/>
            <person name="Grigoriev I.V."/>
            <person name="Archibald J.M."/>
        </authorList>
    </citation>
    <scope>NUCLEOTIDE SEQUENCE</scope>
    <source>
        <strain evidence="12 14">CCMP2712</strain>
    </source>
</reference>
<comment type="cofactor">
    <cofactor evidence="1">
        <name>Zn(2+)</name>
        <dbReference type="ChEBI" id="CHEBI:29105"/>
    </cofactor>
</comment>
<reference evidence="14" key="2">
    <citation type="submission" date="2012-11" db="EMBL/GenBank/DDBJ databases">
        <authorList>
            <person name="Kuo A."/>
            <person name="Curtis B.A."/>
            <person name="Tanifuji G."/>
            <person name="Burki F."/>
            <person name="Gruber A."/>
            <person name="Irimia M."/>
            <person name="Maruyama S."/>
            <person name="Arias M.C."/>
            <person name="Ball S.G."/>
            <person name="Gile G.H."/>
            <person name="Hirakawa Y."/>
            <person name="Hopkins J.F."/>
            <person name="Rensing S.A."/>
            <person name="Schmutz J."/>
            <person name="Symeonidi A."/>
            <person name="Elias M."/>
            <person name="Eveleigh R.J."/>
            <person name="Herman E.K."/>
            <person name="Klute M.J."/>
            <person name="Nakayama T."/>
            <person name="Obornik M."/>
            <person name="Reyes-Prieto A."/>
            <person name="Armbrust E.V."/>
            <person name="Aves S.J."/>
            <person name="Beiko R.G."/>
            <person name="Coutinho P."/>
            <person name="Dacks J.B."/>
            <person name="Durnford D.G."/>
            <person name="Fast N.M."/>
            <person name="Green B.R."/>
            <person name="Grisdale C."/>
            <person name="Hempe F."/>
            <person name="Henrissat B."/>
            <person name="Hoppner M.P."/>
            <person name="Ishida K.-I."/>
            <person name="Kim E."/>
            <person name="Koreny L."/>
            <person name="Kroth P.G."/>
            <person name="Liu Y."/>
            <person name="Malik S.-B."/>
            <person name="Maier U.G."/>
            <person name="McRose D."/>
            <person name="Mock T."/>
            <person name="Neilson J.A."/>
            <person name="Onodera N.T."/>
            <person name="Poole A.M."/>
            <person name="Pritham E.J."/>
            <person name="Richards T.A."/>
            <person name="Rocap G."/>
            <person name="Roy S.W."/>
            <person name="Sarai C."/>
            <person name="Schaack S."/>
            <person name="Shirato S."/>
            <person name="Slamovits C.H."/>
            <person name="Spencer D.F."/>
            <person name="Suzuki S."/>
            <person name="Worden A.Z."/>
            <person name="Zauner S."/>
            <person name="Barry K."/>
            <person name="Bell C."/>
            <person name="Bharti A.K."/>
            <person name="Crow J.A."/>
            <person name="Grimwood J."/>
            <person name="Kramer R."/>
            <person name="Lindquist E."/>
            <person name="Lucas S."/>
            <person name="Salamov A."/>
            <person name="McFadden G.I."/>
            <person name="Lane C.E."/>
            <person name="Keeling P.J."/>
            <person name="Gray M.W."/>
            <person name="Grigoriev I.V."/>
            <person name="Archibald J.M."/>
        </authorList>
    </citation>
    <scope>NUCLEOTIDE SEQUENCE</scope>
    <source>
        <strain evidence="14">CCMP2712</strain>
    </source>
</reference>
<dbReference type="GO" id="GO:0046872">
    <property type="term" value="F:metal ion binding"/>
    <property type="evidence" value="ECO:0007669"/>
    <property type="project" value="UniProtKB-KW"/>
</dbReference>
<evidence type="ECO:0000313" key="13">
    <source>
        <dbReference type="EnsemblProtists" id="EKX44432"/>
    </source>
</evidence>
<dbReference type="GO" id="GO:0043171">
    <property type="term" value="P:peptide catabolic process"/>
    <property type="evidence" value="ECO:0007669"/>
    <property type="project" value="TreeGrafter"/>
</dbReference>
<dbReference type="KEGG" id="gtt:GUITHDRAFT_72179"/>
<feature type="region of interest" description="Disordered" evidence="9">
    <location>
        <begin position="384"/>
        <end position="413"/>
    </location>
</feature>
<dbReference type="GO" id="GO:0005829">
    <property type="term" value="C:cytosol"/>
    <property type="evidence" value="ECO:0007669"/>
    <property type="project" value="TreeGrafter"/>
</dbReference>
<evidence type="ECO:0000256" key="5">
    <source>
        <dbReference type="ARBA" id="ARBA00022801"/>
    </source>
</evidence>
<evidence type="ECO:0008006" key="15">
    <source>
        <dbReference type="Google" id="ProtNLM"/>
    </source>
</evidence>
<dbReference type="eggNOG" id="KOG0959">
    <property type="taxonomic scope" value="Eukaryota"/>
</dbReference>
<evidence type="ECO:0000259" key="10">
    <source>
        <dbReference type="Pfam" id="PF00675"/>
    </source>
</evidence>
<feature type="domain" description="Peptidase M16 N-terminal" evidence="10">
    <location>
        <begin position="82"/>
        <end position="213"/>
    </location>
</feature>
<feature type="domain" description="Peptidase M16 C-terminal" evidence="11">
    <location>
        <begin position="243"/>
        <end position="386"/>
    </location>
</feature>
<feature type="compositionally biased region" description="Gly residues" evidence="9">
    <location>
        <begin position="397"/>
        <end position="413"/>
    </location>
</feature>
<comment type="similarity">
    <text evidence="2 8">Belongs to the peptidase M16 family.</text>
</comment>
<sequence>MSVIERHHNSFKLHRNAANVLKPSPSISHLLSLRQPQVPGGDGSGSTSGTCEEHESSWIIKPLTDERAYKHIKLANQLEAIVVSDPSCHSAAAALCVAAGQLDDPGEVQGLAHFLEHMLFLGTHKFPEESNFDEICGKSAGYSNAWTSLDHTMYHFIVSHDRLEQVLERFAAFFSCPLFSESGTEREMNAVDSEHNKNLKDDDRRENQLLRSTCSSDHSMSRFGGGNLETLLEDPKKAGINVREKLLQFHERFYSANAMRLAVIGKEPVDKLEELVTSFFSDVPNRQNVPLRDWISSVPYDASWKRSFYISPISGSHAACKLFLLSPDQVTERRRLAMFFPIPPIQPFYKTKPAQLISHLIGHEGPGSLLAVLKELGYASELSAGPVRRRGGEEEGAGAGAGKRGTGGGNLRS</sequence>
<dbReference type="InterPro" id="IPR011249">
    <property type="entry name" value="Metalloenz_LuxS/M16"/>
</dbReference>
<evidence type="ECO:0000259" key="11">
    <source>
        <dbReference type="Pfam" id="PF05193"/>
    </source>
</evidence>
<evidence type="ECO:0000256" key="9">
    <source>
        <dbReference type="SAM" id="MobiDB-lite"/>
    </source>
</evidence>
<dbReference type="InterPro" id="IPR011765">
    <property type="entry name" value="Pept_M16_N"/>
</dbReference>
<keyword evidence="4" id="KW-0479">Metal-binding</keyword>
<keyword evidence="3" id="KW-0645">Protease</keyword>
<dbReference type="Gene3D" id="3.30.830.10">
    <property type="entry name" value="Metalloenzyme, LuxS/M16 peptidase-like"/>
    <property type="match status" value="2"/>
</dbReference>
<dbReference type="InterPro" id="IPR050626">
    <property type="entry name" value="Peptidase_M16"/>
</dbReference>
<dbReference type="AlphaFoldDB" id="L1J7Y1"/>
<dbReference type="Pfam" id="PF00675">
    <property type="entry name" value="Peptidase_M16"/>
    <property type="match status" value="1"/>
</dbReference>
<proteinExistence type="inferred from homology"/>
<dbReference type="PANTHER" id="PTHR43690:SF18">
    <property type="entry name" value="INSULIN-DEGRADING ENZYME-RELATED"/>
    <property type="match status" value="1"/>
</dbReference>
<dbReference type="GO" id="GO:0004222">
    <property type="term" value="F:metalloendopeptidase activity"/>
    <property type="evidence" value="ECO:0007669"/>
    <property type="project" value="InterPro"/>
</dbReference>
<feature type="region of interest" description="Disordered" evidence="9">
    <location>
        <begin position="187"/>
        <end position="206"/>
    </location>
</feature>
<feature type="region of interest" description="Disordered" evidence="9">
    <location>
        <begin position="33"/>
        <end position="53"/>
    </location>
</feature>
<evidence type="ECO:0000313" key="14">
    <source>
        <dbReference type="Proteomes" id="UP000011087"/>
    </source>
</evidence>
<evidence type="ECO:0000256" key="3">
    <source>
        <dbReference type="ARBA" id="ARBA00022670"/>
    </source>
</evidence>